<comment type="caution">
    <text evidence="1">The sequence shown here is derived from an EMBL/GenBank/DDBJ whole genome shotgun (WGS) entry which is preliminary data.</text>
</comment>
<dbReference type="STRING" id="93057.EU95_0684"/>
<evidence type="ECO:0000313" key="1">
    <source>
        <dbReference type="EMBL" id="KGF96305.1"/>
    </source>
</evidence>
<name>A0A0A2A3W2_PROMR</name>
<evidence type="ECO:0000313" key="2">
    <source>
        <dbReference type="Proteomes" id="UP000030355"/>
    </source>
</evidence>
<reference evidence="2" key="1">
    <citation type="journal article" date="2014" name="Sci. Data">
        <title>Genomes of diverse isolates of the marine cyanobacterium Prochlorococcus.</title>
        <authorList>
            <person name="Biller S."/>
            <person name="Berube P."/>
            <person name="Thompson J."/>
            <person name="Kelly L."/>
            <person name="Roggensack S."/>
            <person name="Awad L."/>
            <person name="Roache-Johnson K."/>
            <person name="Ding H."/>
            <person name="Giovannoni S.J."/>
            <person name="Moore L.R."/>
            <person name="Chisholm S.W."/>
        </authorList>
    </citation>
    <scope>NUCLEOTIDE SEQUENCE [LARGE SCALE GENOMIC DNA]</scope>
    <source>
        <strain evidence="2">MIT 9201</strain>
    </source>
</reference>
<protein>
    <submittedName>
        <fullName evidence="1">Uncharacterized protein</fullName>
    </submittedName>
</protein>
<sequence length="40" mass="4845">MFILAFEILIIVLNLNNLWIRKILFKGVNFYLNKDILLHQ</sequence>
<accession>A0A0A2A3W2</accession>
<gene>
    <name evidence="1" type="ORF">EU95_0684</name>
</gene>
<organism evidence="1 2">
    <name type="scientific">Prochlorococcus marinus str. MIT 9201</name>
    <dbReference type="NCBI Taxonomy" id="93057"/>
    <lineage>
        <taxon>Bacteria</taxon>
        <taxon>Bacillati</taxon>
        <taxon>Cyanobacteriota</taxon>
        <taxon>Cyanophyceae</taxon>
        <taxon>Synechococcales</taxon>
        <taxon>Prochlorococcaceae</taxon>
        <taxon>Prochlorococcus</taxon>
    </lineage>
</organism>
<proteinExistence type="predicted"/>
<dbReference type="AlphaFoldDB" id="A0A0A2A3W2"/>
<dbReference type="EMBL" id="JNAL01000009">
    <property type="protein sequence ID" value="KGF96305.1"/>
    <property type="molecule type" value="Genomic_DNA"/>
</dbReference>
<dbReference type="Proteomes" id="UP000030355">
    <property type="component" value="Unassembled WGS sequence"/>
</dbReference>